<dbReference type="RefSeq" id="WP_005185215.1">
    <property type="nucleotide sequence ID" value="NZ_CP045804.1"/>
</dbReference>
<protein>
    <submittedName>
        <fullName evidence="3">TraM recognition domain-containing protein</fullName>
    </submittedName>
</protein>
<evidence type="ECO:0000256" key="1">
    <source>
        <dbReference type="SAM" id="MobiDB-lite"/>
    </source>
</evidence>
<dbReference type="SUPFAM" id="SSF52540">
    <property type="entry name" value="P-loop containing nucleoside triphosphate hydrolases"/>
    <property type="match status" value="1"/>
</dbReference>
<feature type="region of interest" description="Disordered" evidence="1">
    <location>
        <begin position="422"/>
        <end position="454"/>
    </location>
</feature>
<dbReference type="Pfam" id="PF12696">
    <property type="entry name" value="TraG-D_C"/>
    <property type="match status" value="1"/>
</dbReference>
<gene>
    <name evidence="3" type="ORF">GII30_02585</name>
</gene>
<dbReference type="EMBL" id="CP045810">
    <property type="protein sequence ID" value="QHN38214.1"/>
    <property type="molecule type" value="Genomic_DNA"/>
</dbReference>
<evidence type="ECO:0000259" key="2">
    <source>
        <dbReference type="Pfam" id="PF12696"/>
    </source>
</evidence>
<name>A0A857KT77_9ACTN</name>
<proteinExistence type="predicted"/>
<reference evidence="3" key="1">
    <citation type="journal article" date="2021" name="Nat. Microbiol.">
        <title>Cocultivation of an ultrasmall environmental parasitic bacterium with lytic ability against bacteria associated with wastewater foams.</title>
        <authorList>
            <person name="Batinovic S."/>
            <person name="Rose J.J.A."/>
            <person name="Ratcliffe J."/>
            <person name="Seviour R.J."/>
            <person name="Petrovski S."/>
        </authorList>
    </citation>
    <scope>NUCLEOTIDE SEQUENCE</scope>
    <source>
        <strain evidence="3">CON44</strain>
    </source>
</reference>
<dbReference type="InterPro" id="IPR027417">
    <property type="entry name" value="P-loop_NTPase"/>
</dbReference>
<feature type="region of interest" description="Disordered" evidence="1">
    <location>
        <begin position="213"/>
        <end position="233"/>
    </location>
</feature>
<evidence type="ECO:0000313" key="3">
    <source>
        <dbReference type="EMBL" id="QHN38214.1"/>
    </source>
</evidence>
<feature type="compositionally biased region" description="Pro residues" evidence="1">
    <location>
        <begin position="12"/>
        <end position="23"/>
    </location>
</feature>
<dbReference type="AlphaFoldDB" id="A0A857KT77"/>
<dbReference type="Gene3D" id="3.40.50.300">
    <property type="entry name" value="P-loop containing nucleotide triphosphate hydrolases"/>
    <property type="match status" value="1"/>
</dbReference>
<sequence>MSRLGRKQQTPAQPPRPVPPPDEPYAGLLIEDVPNDPHAVDERNAGRLAGQRAATGPHLLVTSVTGAGKSRSVLGVNVIGWGARPVVCVSSKGDLAELTIRQRAKVGPVYLMDLSGGEVRDSELQGVPVTRVQADPCALVHDDDSALQMAALLMEVGELGAGNGSGSGGDSATWQTLARRPFAALLQASGYYTHPERGLTWGGGARWAVDAVENSSTDEPADEAEREAKRKDLDSPSWDVAYKRNLIQGSWHAKSLLSAQRLDPRQRDSIGINMRNGMSSWAERAISDHDPKKVPPFRPEMLAEHPGATLYIVAPLGGPGAPAATATITSMVDFWRKRVGALPSLLMVIDELPNTAPLPRLANWVGEARGLGIRLCVAVQGTSQFEPRWGSAGLRILRDTFPAILMLPGAPEPELIERAAWSAGKTQRGSSSLDSTARASQSRETTAAAEEAELVPKRRGQARLIIAGTPGVKVRVPDMSDLKGM</sequence>
<feature type="region of interest" description="Disordered" evidence="1">
    <location>
        <begin position="1"/>
        <end position="27"/>
    </location>
</feature>
<feature type="compositionally biased region" description="Polar residues" evidence="1">
    <location>
        <begin position="424"/>
        <end position="434"/>
    </location>
</feature>
<dbReference type="InterPro" id="IPR032689">
    <property type="entry name" value="TraG-D_C"/>
</dbReference>
<organism evidence="3">
    <name type="scientific">Gordonia amarae</name>
    <dbReference type="NCBI Taxonomy" id="36821"/>
    <lineage>
        <taxon>Bacteria</taxon>
        <taxon>Bacillati</taxon>
        <taxon>Actinomycetota</taxon>
        <taxon>Actinomycetes</taxon>
        <taxon>Mycobacteriales</taxon>
        <taxon>Gordoniaceae</taxon>
        <taxon>Gordonia</taxon>
    </lineage>
</organism>
<feature type="compositionally biased region" description="Low complexity" evidence="1">
    <location>
        <begin position="435"/>
        <end position="449"/>
    </location>
</feature>
<dbReference type="CDD" id="cd01127">
    <property type="entry name" value="TrwB_TraG_TraD_VirD4"/>
    <property type="match status" value="1"/>
</dbReference>
<feature type="domain" description="TraD/TraG TraM recognition site" evidence="2">
    <location>
        <begin position="345"/>
        <end position="454"/>
    </location>
</feature>
<accession>A0A857KT77</accession>